<dbReference type="RefSeq" id="WP_273272219.1">
    <property type="nucleotide sequence ID" value="NZ_CAJYDL010000001.1"/>
</dbReference>
<proteinExistence type="predicted"/>
<protein>
    <submittedName>
        <fullName evidence="1">Uncharacterized protein</fullName>
    </submittedName>
</protein>
<sequence>MVKFEGIISELKRRGVVVLTHRPTRWGYVVDAVIPSAKIVILKVPDITKQIKVAMSQFRDLINRLEDDGYQVEVIPRNRMSPEEIRAFCDRIATEPSLASA</sequence>
<evidence type="ECO:0000313" key="2">
    <source>
        <dbReference type="Proteomes" id="UP000544742"/>
    </source>
</evidence>
<dbReference type="Proteomes" id="UP000544742">
    <property type="component" value="Unassembled WGS sequence"/>
</dbReference>
<accession>A0A7K4AJE6</accession>
<gene>
    <name evidence="1" type="ORF">GX426_08305</name>
</gene>
<reference evidence="1 2" key="1">
    <citation type="journal article" date="2020" name="Biotechnol. Biofuels">
        <title>New insights from the biogas microbiome by comprehensive genome-resolved metagenomics of nearly 1600 species originating from multiple anaerobic digesters.</title>
        <authorList>
            <person name="Campanaro S."/>
            <person name="Treu L."/>
            <person name="Rodriguez-R L.M."/>
            <person name="Kovalovszki A."/>
            <person name="Ziels R.M."/>
            <person name="Maus I."/>
            <person name="Zhu X."/>
            <person name="Kougias P.G."/>
            <person name="Basile A."/>
            <person name="Luo G."/>
            <person name="Schluter A."/>
            <person name="Konstantinidis K.T."/>
            <person name="Angelidaki I."/>
        </authorList>
    </citation>
    <scope>NUCLEOTIDE SEQUENCE [LARGE SCALE GENOMIC DNA]</scope>
    <source>
        <strain evidence="1">AS27yjCOA_157</strain>
    </source>
</reference>
<dbReference type="AlphaFoldDB" id="A0A7K4AJE6"/>
<name>A0A7K4AJE6_METSH</name>
<organism evidence="1 2">
    <name type="scientific">Methanothrix soehngenii</name>
    <name type="common">Methanosaeta concilii</name>
    <dbReference type="NCBI Taxonomy" id="2223"/>
    <lineage>
        <taxon>Archaea</taxon>
        <taxon>Methanobacteriati</taxon>
        <taxon>Methanobacteriota</taxon>
        <taxon>Stenosarchaea group</taxon>
        <taxon>Methanomicrobia</taxon>
        <taxon>Methanotrichales</taxon>
        <taxon>Methanotrichaceae</taxon>
        <taxon>Methanothrix</taxon>
    </lineage>
</organism>
<dbReference type="EMBL" id="JAAYUN010000143">
    <property type="protein sequence ID" value="NLJ23094.1"/>
    <property type="molecule type" value="Genomic_DNA"/>
</dbReference>
<evidence type="ECO:0000313" key="1">
    <source>
        <dbReference type="EMBL" id="NLJ23094.1"/>
    </source>
</evidence>
<comment type="caution">
    <text evidence="1">The sequence shown here is derived from an EMBL/GenBank/DDBJ whole genome shotgun (WGS) entry which is preliminary data.</text>
</comment>